<organism evidence="1 2">
    <name type="scientific">Rangifer tarandus platyrhynchus</name>
    <name type="common">Svalbard reindeer</name>
    <dbReference type="NCBI Taxonomy" id="3082113"/>
    <lineage>
        <taxon>Eukaryota</taxon>
        <taxon>Metazoa</taxon>
        <taxon>Chordata</taxon>
        <taxon>Craniata</taxon>
        <taxon>Vertebrata</taxon>
        <taxon>Euteleostomi</taxon>
        <taxon>Mammalia</taxon>
        <taxon>Eutheria</taxon>
        <taxon>Laurasiatheria</taxon>
        <taxon>Artiodactyla</taxon>
        <taxon>Ruminantia</taxon>
        <taxon>Pecora</taxon>
        <taxon>Cervidae</taxon>
        <taxon>Odocoileinae</taxon>
        <taxon>Rangifer</taxon>
    </lineage>
</organism>
<name>A0ACB0DQ79_RANTA</name>
<proteinExistence type="predicted"/>
<evidence type="ECO:0000313" key="1">
    <source>
        <dbReference type="EMBL" id="CAI9690249.1"/>
    </source>
</evidence>
<dbReference type="EMBL" id="OX596085">
    <property type="protein sequence ID" value="CAI9690249.1"/>
    <property type="molecule type" value="Genomic_DNA"/>
</dbReference>
<protein>
    <submittedName>
        <fullName evidence="1">Uncharacterized protein</fullName>
    </submittedName>
</protein>
<gene>
    <name evidence="1" type="ORF">MRATA1EN3_LOCUS1462</name>
</gene>
<accession>A0ACB0DQ79</accession>
<evidence type="ECO:0000313" key="2">
    <source>
        <dbReference type="Proteomes" id="UP001162501"/>
    </source>
</evidence>
<dbReference type="Proteomes" id="UP001162501">
    <property type="component" value="Chromosome 1"/>
</dbReference>
<reference evidence="1" key="1">
    <citation type="submission" date="2023-05" db="EMBL/GenBank/DDBJ databases">
        <authorList>
            <consortium name="ELIXIR-Norway"/>
        </authorList>
    </citation>
    <scope>NUCLEOTIDE SEQUENCE</scope>
</reference>
<sequence>MGPRPAALREDPGHSPQVWFWGMSGPWEPGQAGGDLEMTPALQLSPGAEGSQRAQLGFPGQSRAAGDGGRAGAQLSRQLAFRPAPPSRKSLLRARQLAGAAGPPGRSDRGPGLPVEGLCGAENDVRSEASAAERRSGVAAVWERLGPLMGAVRIRGAGRGPGRSQLQCAGLEAAAHRHLSCSAFMASALCSALLAVCRHGSDSPRKEWLARGPCHEGKGLPPAWGR</sequence>